<dbReference type="EMBL" id="DTLB01000006">
    <property type="protein sequence ID" value="HFW31587.1"/>
    <property type="molecule type" value="Genomic_DNA"/>
</dbReference>
<dbReference type="Pfam" id="PF02811">
    <property type="entry name" value="PHP"/>
    <property type="match status" value="1"/>
</dbReference>
<sequence length="208" mass="23229">MLKAELHVHSSLSDGRDSVRKILNAAVEKRIDVISITDHDTVQGSLEAMDIVNEEKLPLRVIPGCEITSSSGHILAFGILEDVEPKMPAEETCRIVRELGGVCFLAHPFDFIRGGSVRLKDFKVVDGVETFNAKSYCNFIARKYARKFSKPEIAGSDAHSARTVGLAVNFLPDSVSLIESIFYAKYNGKRVSFRERLAFLLFRLNQRL</sequence>
<dbReference type="InterPro" id="IPR003141">
    <property type="entry name" value="Pol/His_phosphatase_N"/>
</dbReference>
<dbReference type="GO" id="GO:0035312">
    <property type="term" value="F:5'-3' DNA exonuclease activity"/>
    <property type="evidence" value="ECO:0007669"/>
    <property type="project" value="TreeGrafter"/>
</dbReference>
<dbReference type="SMART" id="SM00481">
    <property type="entry name" value="POLIIIAc"/>
    <property type="match status" value="1"/>
</dbReference>
<evidence type="ECO:0000259" key="1">
    <source>
        <dbReference type="SMART" id="SM00481"/>
    </source>
</evidence>
<dbReference type="SUPFAM" id="SSF89550">
    <property type="entry name" value="PHP domain-like"/>
    <property type="match status" value="1"/>
</dbReference>
<comment type="caution">
    <text evidence="2">The sequence shown here is derived from an EMBL/GenBank/DDBJ whole genome shotgun (WGS) entry which is preliminary data.</text>
</comment>
<organism evidence="2">
    <name type="scientific">Archaeoglobus fulgidus</name>
    <dbReference type="NCBI Taxonomy" id="2234"/>
    <lineage>
        <taxon>Archaea</taxon>
        <taxon>Methanobacteriati</taxon>
        <taxon>Methanobacteriota</taxon>
        <taxon>Archaeoglobi</taxon>
        <taxon>Archaeoglobales</taxon>
        <taxon>Archaeoglobaceae</taxon>
        <taxon>Archaeoglobus</taxon>
    </lineage>
</organism>
<dbReference type="CDD" id="cd07432">
    <property type="entry name" value="PHP_HisPPase"/>
    <property type="match status" value="1"/>
</dbReference>
<gene>
    <name evidence="2" type="ORF">ENW66_01345</name>
</gene>
<reference evidence="2" key="1">
    <citation type="journal article" date="2020" name="mSystems">
        <title>Genome- and Community-Level Interaction Insights into Carbon Utilization and Element Cycling Functions of Hydrothermarchaeota in Hydrothermal Sediment.</title>
        <authorList>
            <person name="Zhou Z."/>
            <person name="Liu Y."/>
            <person name="Xu W."/>
            <person name="Pan J."/>
            <person name="Luo Z.H."/>
            <person name="Li M."/>
        </authorList>
    </citation>
    <scope>NUCLEOTIDE SEQUENCE [LARGE SCALE GENOMIC DNA]</scope>
    <source>
        <strain evidence="2">SpSt-87</strain>
    </source>
</reference>
<dbReference type="PANTHER" id="PTHR42924:SF3">
    <property type="entry name" value="POLYMERASE_HISTIDINOL PHOSPHATASE N-TERMINAL DOMAIN-CONTAINING PROTEIN"/>
    <property type="match status" value="1"/>
</dbReference>
<accession>A0A7C3RB85</accession>
<feature type="domain" description="Polymerase/histidinol phosphatase N-terminal" evidence="1">
    <location>
        <begin position="4"/>
        <end position="71"/>
    </location>
</feature>
<dbReference type="PANTHER" id="PTHR42924">
    <property type="entry name" value="EXONUCLEASE"/>
    <property type="match status" value="1"/>
</dbReference>
<name>A0A7C3RB85_ARCFL</name>
<dbReference type="InterPro" id="IPR016195">
    <property type="entry name" value="Pol/histidinol_Pase-like"/>
</dbReference>
<dbReference type="AlphaFoldDB" id="A0A7C3RB85"/>
<dbReference type="GO" id="GO:0004534">
    <property type="term" value="F:5'-3' RNA exonuclease activity"/>
    <property type="evidence" value="ECO:0007669"/>
    <property type="project" value="TreeGrafter"/>
</dbReference>
<dbReference type="Gene3D" id="3.20.20.140">
    <property type="entry name" value="Metal-dependent hydrolases"/>
    <property type="match status" value="1"/>
</dbReference>
<dbReference type="InterPro" id="IPR052018">
    <property type="entry name" value="PHP_domain"/>
</dbReference>
<proteinExistence type="predicted"/>
<dbReference type="Pfam" id="PF13263">
    <property type="entry name" value="PHP_C"/>
    <property type="match status" value="1"/>
</dbReference>
<evidence type="ECO:0000313" key="2">
    <source>
        <dbReference type="EMBL" id="HFW31587.1"/>
    </source>
</evidence>
<dbReference type="InterPro" id="IPR004013">
    <property type="entry name" value="PHP_dom"/>
</dbReference>
<protein>
    <submittedName>
        <fullName evidence="2">PHP domain-containing protein</fullName>
    </submittedName>
</protein>